<dbReference type="EMBL" id="BSYO01000014">
    <property type="protein sequence ID" value="GMH14692.1"/>
    <property type="molecule type" value="Genomic_DNA"/>
</dbReference>
<gene>
    <name evidence="1" type="ORF">Nepgr_016533</name>
</gene>
<sequence>MTGPPPPHSLPPKRVVPCFMLLVERSYVFEVPIQCSLGSLRWAPRAPQCIIDNKAKAAPGWRSPLDFMLEEAVYALGEEPLSACGLGSF</sequence>
<keyword evidence="2" id="KW-1185">Reference proteome</keyword>
<accession>A0AAD3SPD7</accession>
<dbReference type="Proteomes" id="UP001279734">
    <property type="component" value="Unassembled WGS sequence"/>
</dbReference>
<comment type="caution">
    <text evidence="1">The sequence shown here is derived from an EMBL/GenBank/DDBJ whole genome shotgun (WGS) entry which is preliminary data.</text>
</comment>
<organism evidence="1 2">
    <name type="scientific">Nepenthes gracilis</name>
    <name type="common">Slender pitcher plant</name>
    <dbReference type="NCBI Taxonomy" id="150966"/>
    <lineage>
        <taxon>Eukaryota</taxon>
        <taxon>Viridiplantae</taxon>
        <taxon>Streptophyta</taxon>
        <taxon>Embryophyta</taxon>
        <taxon>Tracheophyta</taxon>
        <taxon>Spermatophyta</taxon>
        <taxon>Magnoliopsida</taxon>
        <taxon>eudicotyledons</taxon>
        <taxon>Gunneridae</taxon>
        <taxon>Pentapetalae</taxon>
        <taxon>Caryophyllales</taxon>
        <taxon>Nepenthaceae</taxon>
        <taxon>Nepenthes</taxon>
    </lineage>
</organism>
<evidence type="ECO:0000313" key="2">
    <source>
        <dbReference type="Proteomes" id="UP001279734"/>
    </source>
</evidence>
<protein>
    <submittedName>
        <fullName evidence="1">Uncharacterized protein</fullName>
    </submittedName>
</protein>
<proteinExistence type="predicted"/>
<name>A0AAD3SPD7_NEPGR</name>
<evidence type="ECO:0000313" key="1">
    <source>
        <dbReference type="EMBL" id="GMH14692.1"/>
    </source>
</evidence>
<dbReference type="AlphaFoldDB" id="A0AAD3SPD7"/>
<reference evidence="1" key="1">
    <citation type="submission" date="2023-05" db="EMBL/GenBank/DDBJ databases">
        <title>Nepenthes gracilis genome sequencing.</title>
        <authorList>
            <person name="Fukushima K."/>
        </authorList>
    </citation>
    <scope>NUCLEOTIDE SEQUENCE</scope>
    <source>
        <strain evidence="1">SING2019-196</strain>
    </source>
</reference>